<gene>
    <name evidence="1" type="ORF">GN157_07570</name>
</gene>
<dbReference type="EMBL" id="WOWP01000024">
    <property type="protein sequence ID" value="MUV03566.1"/>
    <property type="molecule type" value="Genomic_DNA"/>
</dbReference>
<dbReference type="AlphaFoldDB" id="A0A6N8HDN4"/>
<keyword evidence="2" id="KW-1185">Reference proteome</keyword>
<organism evidence="1 2">
    <name type="scientific">Flavobacterium rakeshii</name>
    <dbReference type="NCBI Taxonomy" id="1038845"/>
    <lineage>
        <taxon>Bacteria</taxon>
        <taxon>Pseudomonadati</taxon>
        <taxon>Bacteroidota</taxon>
        <taxon>Flavobacteriia</taxon>
        <taxon>Flavobacteriales</taxon>
        <taxon>Flavobacteriaceae</taxon>
        <taxon>Flavobacterium</taxon>
    </lineage>
</organism>
<accession>A0A6N8HDN4</accession>
<comment type="caution">
    <text evidence="1">The sequence shown here is derived from an EMBL/GenBank/DDBJ whole genome shotgun (WGS) entry which is preliminary data.</text>
</comment>
<evidence type="ECO:0000313" key="1">
    <source>
        <dbReference type="EMBL" id="MUV03566.1"/>
    </source>
</evidence>
<dbReference type="OrthoDB" id="832379at2"/>
<protein>
    <submittedName>
        <fullName evidence="1">Uncharacterized protein</fullName>
    </submittedName>
</protein>
<sequence>MKFVKAKIDIFFILITLLLFSCQSEENIVLQDTSGNLLSGSELAVKMMKVTQNPVFADNIIDSTDCFSVKLPVVVIANGQEITIDTDADFALVKDVFNQSQQDVDEVQVQLPVTVVYADYIEEVINTQQQWLQASSCNESGGDLTCIAFEYPLSVNTFDTVNQIADVVVVDDNMELYGFLSNLNDNVQAAIAYPVVVLSPDGNEISVTDNEELLNAINQFANLCE</sequence>
<name>A0A6N8HDN4_9FLAO</name>
<dbReference type="RefSeq" id="WP_157482651.1">
    <property type="nucleotide sequence ID" value="NZ_WOWP01000024.1"/>
</dbReference>
<reference evidence="1 2" key="1">
    <citation type="submission" date="2019-12" db="EMBL/GenBank/DDBJ databases">
        <authorList>
            <person name="Sun J.-Q."/>
        </authorList>
    </citation>
    <scope>NUCLEOTIDE SEQUENCE [LARGE SCALE GENOMIC DNA]</scope>
    <source>
        <strain evidence="1 2">JCM 17928</strain>
    </source>
</reference>
<proteinExistence type="predicted"/>
<dbReference type="Proteomes" id="UP000433945">
    <property type="component" value="Unassembled WGS sequence"/>
</dbReference>
<dbReference type="PROSITE" id="PS51257">
    <property type="entry name" value="PROKAR_LIPOPROTEIN"/>
    <property type="match status" value="1"/>
</dbReference>
<evidence type="ECO:0000313" key="2">
    <source>
        <dbReference type="Proteomes" id="UP000433945"/>
    </source>
</evidence>